<evidence type="ECO:0000256" key="1">
    <source>
        <dbReference type="ARBA" id="ARBA00022737"/>
    </source>
</evidence>
<name>A0A1U8B4C6_NELNU</name>
<dbReference type="RefSeq" id="XP_010270609.1">
    <property type="nucleotide sequence ID" value="XM_010272307.2"/>
</dbReference>
<organism evidence="2 3">
    <name type="scientific">Nelumbo nucifera</name>
    <name type="common">Sacred lotus</name>
    <dbReference type="NCBI Taxonomy" id="4432"/>
    <lineage>
        <taxon>Eukaryota</taxon>
        <taxon>Viridiplantae</taxon>
        <taxon>Streptophyta</taxon>
        <taxon>Embryophyta</taxon>
        <taxon>Tracheophyta</taxon>
        <taxon>Spermatophyta</taxon>
        <taxon>Magnoliopsida</taxon>
        <taxon>Proteales</taxon>
        <taxon>Nelumbonaceae</taxon>
        <taxon>Nelumbo</taxon>
    </lineage>
</organism>
<keyword evidence="1" id="KW-0677">Repeat</keyword>
<dbReference type="InterPro" id="IPR004146">
    <property type="entry name" value="DC1"/>
</dbReference>
<dbReference type="AlphaFoldDB" id="A0A1U8B4C6"/>
<keyword evidence="2" id="KW-1185">Reference proteome</keyword>
<evidence type="ECO:0000313" key="2">
    <source>
        <dbReference type="Proteomes" id="UP000189703"/>
    </source>
</evidence>
<accession>A0A1U8B4C6</accession>
<dbReference type="Pfam" id="PF03107">
    <property type="entry name" value="C1_2"/>
    <property type="match status" value="3"/>
</dbReference>
<evidence type="ECO:0000313" key="3">
    <source>
        <dbReference type="RefSeq" id="XP_010270609.1"/>
    </source>
</evidence>
<protein>
    <submittedName>
        <fullName evidence="3">Uncharacterized protein LOC104606892</fullName>
    </submittedName>
</protein>
<dbReference type="KEGG" id="nnu:104606892"/>
<dbReference type="GeneID" id="104606892"/>
<dbReference type="SUPFAM" id="SSF57889">
    <property type="entry name" value="Cysteine-rich domain"/>
    <property type="match status" value="1"/>
</dbReference>
<dbReference type="OMA" id="CCAMLNT"/>
<dbReference type="Proteomes" id="UP000189703">
    <property type="component" value="Unplaced"/>
</dbReference>
<sequence length="247" mass="27232">METQIIPEEKITHFSHPQHPLVQINLPYLFTCMGCKEYGAGKRLTCQHCDFFLHDLCAFAPPSLSNHSLHSQHHLVFYIKPGGILRSTCDICGKSTRGYAFRCSTCNFEMHPCCAKLCREMDFPVHPHTLKLVTTATLTSGDPDFTCNECNTKRGGRIYGCTVCDYHLHAVCAKNMINGLHASGIIKVPEKPSRLGAAVRLVSNVVVGFIGGLLEGIGEGVGQAIFDSIVKTTAKRGTRLKQTREEP</sequence>
<proteinExistence type="predicted"/>
<dbReference type="InterPro" id="IPR046349">
    <property type="entry name" value="C1-like_sf"/>
</dbReference>
<dbReference type="PANTHER" id="PTHR47841:SF3">
    <property type="entry name" value="OS09G0492800 PROTEIN"/>
    <property type="match status" value="1"/>
</dbReference>
<dbReference type="OrthoDB" id="1909414at2759"/>
<reference evidence="3" key="1">
    <citation type="submission" date="2025-08" db="UniProtKB">
        <authorList>
            <consortium name="RefSeq"/>
        </authorList>
    </citation>
    <scope>IDENTIFICATION</scope>
</reference>
<dbReference type="eggNOG" id="ENOG502QW6T">
    <property type="taxonomic scope" value="Eukaryota"/>
</dbReference>
<dbReference type="PANTHER" id="PTHR47841">
    <property type="entry name" value="DIACYLGLYCEROL KINASE THETA-LIKE-RELATED"/>
    <property type="match status" value="1"/>
</dbReference>
<gene>
    <name evidence="3" type="primary">LOC104606892</name>
</gene>